<dbReference type="GO" id="GO:0017057">
    <property type="term" value="F:6-phosphogluconolactonase activity"/>
    <property type="evidence" value="ECO:0007669"/>
    <property type="project" value="TreeGrafter"/>
</dbReference>
<keyword evidence="2" id="KW-0313">Glucose metabolism</keyword>
<accession>A0A1T5BBW2</accession>
<feature type="chain" id="PRO_5010523217" evidence="3">
    <location>
        <begin position="22"/>
        <end position="373"/>
    </location>
</feature>
<feature type="signal peptide" evidence="3">
    <location>
        <begin position="1"/>
        <end position="21"/>
    </location>
</feature>
<sequence>MNLKKIISFCAILGLTGSLFAQGTKYHLLIGTYTSPEKSEGIYVYEFDTKDASTTYKSKVVLGSPSYFAVTNDRKFVYTVSEDRSKNINALSFDSKTGDLKLLNSVPSGSGGPTYISVDAKGKYVFAGNYGGGTLTAVPINADGTLGSDIQDIKHEGKSIAKNKPFVHSAVVSPDNKYVITADLGTDKMNVYAFDASKRPNPLTPTAQGFVTLAPGAGPRHSTFHPNKKFYYAVTELDGTVNAFTYKKGKINLIQTIKMAADSYTGKPDGADIHVSSDGKFLYASTRNVLNEIAIYSVDQKTGKLTVVGRQPIGGKSSRTFDIDPSGNWMLVTSQGTNEIIFFKRDQQTGLLTPTGQKIQHDKPSLVKFVKMD</sequence>
<reference evidence="5" key="1">
    <citation type="submission" date="2017-02" db="EMBL/GenBank/DDBJ databases">
        <authorList>
            <person name="Varghese N."/>
            <person name="Submissions S."/>
        </authorList>
    </citation>
    <scope>NUCLEOTIDE SEQUENCE [LARGE SCALE GENOMIC DNA]</scope>
    <source>
        <strain evidence="5">DSM 22385</strain>
    </source>
</reference>
<name>A0A1T5BBW2_9SPHI</name>
<evidence type="ECO:0000313" key="4">
    <source>
        <dbReference type="EMBL" id="SKB44746.1"/>
    </source>
</evidence>
<dbReference type="Pfam" id="PF10282">
    <property type="entry name" value="Lactonase"/>
    <property type="match status" value="1"/>
</dbReference>
<dbReference type="PANTHER" id="PTHR30344">
    <property type="entry name" value="6-PHOSPHOGLUCONOLACTONASE-RELATED"/>
    <property type="match status" value="1"/>
</dbReference>
<comment type="similarity">
    <text evidence="1">Belongs to the cycloisomerase 2 family.</text>
</comment>
<dbReference type="InterPro" id="IPR015943">
    <property type="entry name" value="WD40/YVTN_repeat-like_dom_sf"/>
</dbReference>
<dbReference type="PANTHER" id="PTHR30344:SF1">
    <property type="entry name" value="6-PHOSPHOGLUCONOLACTONASE"/>
    <property type="match status" value="1"/>
</dbReference>
<dbReference type="AlphaFoldDB" id="A0A1T5BBW2"/>
<dbReference type="EMBL" id="FUYR01000001">
    <property type="protein sequence ID" value="SKB44746.1"/>
    <property type="molecule type" value="Genomic_DNA"/>
</dbReference>
<evidence type="ECO:0000256" key="3">
    <source>
        <dbReference type="SAM" id="SignalP"/>
    </source>
</evidence>
<evidence type="ECO:0000256" key="2">
    <source>
        <dbReference type="ARBA" id="ARBA00022526"/>
    </source>
</evidence>
<dbReference type="SUPFAM" id="SSF51004">
    <property type="entry name" value="C-terminal (heme d1) domain of cytochrome cd1-nitrite reductase"/>
    <property type="match status" value="1"/>
</dbReference>
<evidence type="ECO:0000256" key="1">
    <source>
        <dbReference type="ARBA" id="ARBA00005564"/>
    </source>
</evidence>
<dbReference type="InterPro" id="IPR019405">
    <property type="entry name" value="Lactonase_7-beta_prop"/>
</dbReference>
<keyword evidence="3" id="KW-0732">Signal</keyword>
<dbReference type="InterPro" id="IPR011048">
    <property type="entry name" value="Haem_d1_sf"/>
</dbReference>
<protein>
    <submittedName>
        <fullName evidence="4">6-phosphogluconolactonase</fullName>
    </submittedName>
</protein>
<keyword evidence="5" id="KW-1185">Reference proteome</keyword>
<dbReference type="STRING" id="572036.SAMN05661099_1480"/>
<proteinExistence type="inferred from homology"/>
<dbReference type="Gene3D" id="2.130.10.10">
    <property type="entry name" value="YVTN repeat-like/Quinoprotein amine dehydrogenase"/>
    <property type="match status" value="1"/>
</dbReference>
<organism evidence="4 5">
    <name type="scientific">Daejeonella lutea</name>
    <dbReference type="NCBI Taxonomy" id="572036"/>
    <lineage>
        <taxon>Bacteria</taxon>
        <taxon>Pseudomonadati</taxon>
        <taxon>Bacteroidota</taxon>
        <taxon>Sphingobacteriia</taxon>
        <taxon>Sphingobacteriales</taxon>
        <taxon>Sphingobacteriaceae</taxon>
        <taxon>Daejeonella</taxon>
    </lineage>
</organism>
<dbReference type="RefSeq" id="WP_079701951.1">
    <property type="nucleotide sequence ID" value="NZ_FUYR01000001.1"/>
</dbReference>
<evidence type="ECO:0000313" key="5">
    <source>
        <dbReference type="Proteomes" id="UP000189981"/>
    </source>
</evidence>
<dbReference type="GO" id="GO:0005829">
    <property type="term" value="C:cytosol"/>
    <property type="evidence" value="ECO:0007669"/>
    <property type="project" value="TreeGrafter"/>
</dbReference>
<dbReference type="Proteomes" id="UP000189981">
    <property type="component" value="Unassembled WGS sequence"/>
</dbReference>
<dbReference type="InterPro" id="IPR050282">
    <property type="entry name" value="Cycloisomerase_2"/>
</dbReference>
<keyword evidence="2" id="KW-0119">Carbohydrate metabolism</keyword>
<dbReference type="OrthoDB" id="9790815at2"/>
<gene>
    <name evidence="4" type="ORF">SAMN05661099_1480</name>
</gene>
<dbReference type="GO" id="GO:0006006">
    <property type="term" value="P:glucose metabolic process"/>
    <property type="evidence" value="ECO:0007669"/>
    <property type="project" value="UniProtKB-KW"/>
</dbReference>